<keyword evidence="4 6" id="KW-0472">Membrane</keyword>
<dbReference type="Pfam" id="PF00085">
    <property type="entry name" value="Thioredoxin"/>
    <property type="match status" value="1"/>
</dbReference>
<dbReference type="InterPro" id="IPR052250">
    <property type="entry name" value="PDI_TMX3"/>
</dbReference>
<dbReference type="CDD" id="cd02982">
    <property type="entry name" value="PDI_b'_family"/>
    <property type="match status" value="1"/>
</dbReference>
<dbReference type="AlphaFoldDB" id="A0AAV7ZR08"/>
<feature type="chain" id="PRO_5043843597" evidence="7">
    <location>
        <begin position="19"/>
        <end position="475"/>
    </location>
</feature>
<dbReference type="PANTHER" id="PTHR46426">
    <property type="entry name" value="PROTEIN DISULFIDE-ISOMERASE TMX3"/>
    <property type="match status" value="1"/>
</dbReference>
<keyword evidence="9" id="KW-0413">Isomerase</keyword>
<accession>A0AAV7ZR08</accession>
<protein>
    <submittedName>
        <fullName evidence="9">Protein disulfide isomerase</fullName>
    </submittedName>
</protein>
<evidence type="ECO:0000256" key="2">
    <source>
        <dbReference type="ARBA" id="ARBA00022692"/>
    </source>
</evidence>
<dbReference type="InterPro" id="IPR013766">
    <property type="entry name" value="Thioredoxin_domain"/>
</dbReference>
<dbReference type="GO" id="GO:0005783">
    <property type="term" value="C:endoplasmic reticulum"/>
    <property type="evidence" value="ECO:0007669"/>
    <property type="project" value="TreeGrafter"/>
</dbReference>
<evidence type="ECO:0000256" key="6">
    <source>
        <dbReference type="SAM" id="Phobius"/>
    </source>
</evidence>
<feature type="transmembrane region" description="Helical" evidence="6">
    <location>
        <begin position="399"/>
        <end position="417"/>
    </location>
</feature>
<dbReference type="Proteomes" id="UP001146793">
    <property type="component" value="Unassembled WGS sequence"/>
</dbReference>
<dbReference type="PANTHER" id="PTHR46426:SF1">
    <property type="entry name" value="PROTEIN DISULFIDE-ISOMERASE TMX3"/>
    <property type="match status" value="1"/>
</dbReference>
<organism evidence="9 10">
    <name type="scientific">Anaeramoeba flamelloides</name>
    <dbReference type="NCBI Taxonomy" id="1746091"/>
    <lineage>
        <taxon>Eukaryota</taxon>
        <taxon>Metamonada</taxon>
        <taxon>Anaeramoebidae</taxon>
        <taxon>Anaeramoeba</taxon>
    </lineage>
</organism>
<evidence type="ECO:0000313" key="9">
    <source>
        <dbReference type="EMBL" id="KAJ3444421.1"/>
    </source>
</evidence>
<evidence type="ECO:0000256" key="3">
    <source>
        <dbReference type="ARBA" id="ARBA00022989"/>
    </source>
</evidence>
<feature type="domain" description="Thioredoxin" evidence="8">
    <location>
        <begin position="26"/>
        <end position="122"/>
    </location>
</feature>
<name>A0AAV7ZR08_9EUKA</name>
<feature type="signal peptide" evidence="7">
    <location>
        <begin position="1"/>
        <end position="18"/>
    </location>
</feature>
<dbReference type="GO" id="GO:0016020">
    <property type="term" value="C:membrane"/>
    <property type="evidence" value="ECO:0007669"/>
    <property type="project" value="UniProtKB-SubCell"/>
</dbReference>
<comment type="subcellular location">
    <subcellularLocation>
        <location evidence="1">Membrane</location>
        <topology evidence="1">Single-pass membrane protein</topology>
    </subcellularLocation>
</comment>
<dbReference type="Pfam" id="PF13848">
    <property type="entry name" value="Thioredoxin_6"/>
    <property type="match status" value="1"/>
</dbReference>
<sequence length="475" mass="55268">MKLTIIFLLLAINIICYPKKIPRNYIQITNENYEHYQNEGTLKMIHFKRPHCKPCEWAESEFKKLSLAKPEIKFGVVDCAKQKALCQDFKITNYPTVYYCGSERKTKYLGNYDQYSLQQYLESIMHGKLINEIGKKELQNIKELLSNNQTNIVVIVPKETEIEQAAKEIPSYSKFLQIAQKHQGIIKFWVINEQNLPKIGKAKESYNPLSGLTYSKNLLGGLLLLSIRDPDFEAQQMWLQKEIDELQIKAIEDWVLINSLPLMVEYSFKSFHRITLPNKLILLSIVDPNSPKTAPFVQQTKQISVKENRLVFAMVDGISLSVYIKRFGIKQKDLPSVVIVDYENQIHYLLKNSDNSPNEIIEFIDGVFNQEIQPNKHEANILKTLYLAFKQLFIIMKQHAIIASLFFSFIALLLFVYSRFSNQIDGTSLENNEKINKENGKENQKRAEKKLTKGKKNENENENEQEKEKDTRKEK</sequence>
<proteinExistence type="predicted"/>
<keyword evidence="7" id="KW-0732">Signal</keyword>
<gene>
    <name evidence="9" type="ORF">M0812_10274</name>
</gene>
<evidence type="ECO:0000256" key="7">
    <source>
        <dbReference type="SAM" id="SignalP"/>
    </source>
</evidence>
<keyword evidence="2 6" id="KW-0812">Transmembrane</keyword>
<dbReference type="InterPro" id="IPR036249">
    <property type="entry name" value="Thioredoxin-like_sf"/>
</dbReference>
<dbReference type="GO" id="GO:0016853">
    <property type="term" value="F:isomerase activity"/>
    <property type="evidence" value="ECO:0007669"/>
    <property type="project" value="UniProtKB-KW"/>
</dbReference>
<evidence type="ECO:0000313" key="10">
    <source>
        <dbReference type="Proteomes" id="UP001146793"/>
    </source>
</evidence>
<evidence type="ECO:0000256" key="1">
    <source>
        <dbReference type="ARBA" id="ARBA00004167"/>
    </source>
</evidence>
<keyword evidence="3 6" id="KW-1133">Transmembrane helix</keyword>
<evidence type="ECO:0000259" key="8">
    <source>
        <dbReference type="Pfam" id="PF00085"/>
    </source>
</evidence>
<evidence type="ECO:0000256" key="4">
    <source>
        <dbReference type="ARBA" id="ARBA00023136"/>
    </source>
</evidence>
<feature type="region of interest" description="Disordered" evidence="5">
    <location>
        <begin position="433"/>
        <end position="475"/>
    </location>
</feature>
<dbReference type="Gene3D" id="3.40.30.10">
    <property type="entry name" value="Glutaredoxin"/>
    <property type="match status" value="2"/>
</dbReference>
<dbReference type="SUPFAM" id="SSF52833">
    <property type="entry name" value="Thioredoxin-like"/>
    <property type="match status" value="2"/>
</dbReference>
<evidence type="ECO:0000256" key="5">
    <source>
        <dbReference type="SAM" id="MobiDB-lite"/>
    </source>
</evidence>
<comment type="caution">
    <text evidence="9">The sequence shown here is derived from an EMBL/GenBank/DDBJ whole genome shotgun (WGS) entry which is preliminary data.</text>
</comment>
<reference evidence="9" key="1">
    <citation type="submission" date="2022-08" db="EMBL/GenBank/DDBJ databases">
        <title>Novel sulphate-reducing endosymbionts in the free-living metamonad Anaeramoeba.</title>
        <authorList>
            <person name="Jerlstrom-Hultqvist J."/>
            <person name="Cepicka I."/>
            <person name="Gallot-Lavallee L."/>
            <person name="Salas-Leiva D."/>
            <person name="Curtis B.A."/>
            <person name="Zahonova K."/>
            <person name="Pipaliya S."/>
            <person name="Dacks J."/>
            <person name="Roger A.J."/>
        </authorList>
    </citation>
    <scope>NUCLEOTIDE SEQUENCE</scope>
    <source>
        <strain evidence="9">Busselton2</strain>
    </source>
</reference>
<dbReference type="EMBL" id="JANTQA010000023">
    <property type="protein sequence ID" value="KAJ3444421.1"/>
    <property type="molecule type" value="Genomic_DNA"/>
</dbReference>